<feature type="compositionally biased region" description="Polar residues" evidence="6">
    <location>
        <begin position="27"/>
        <end position="39"/>
    </location>
</feature>
<dbReference type="GeneID" id="81360738"/>
<accession>A0A9W9K2C8</accession>
<gene>
    <name evidence="7" type="ORF">N7532_009268</name>
</gene>
<evidence type="ECO:0000313" key="7">
    <source>
        <dbReference type="EMBL" id="KAJ5090584.1"/>
    </source>
</evidence>
<comment type="subcellular location">
    <subcellularLocation>
        <location evidence="1">Nucleus</location>
    </subcellularLocation>
</comment>
<evidence type="ECO:0000256" key="2">
    <source>
        <dbReference type="ARBA" id="ARBA00008048"/>
    </source>
</evidence>
<dbReference type="GO" id="GO:0016592">
    <property type="term" value="C:mediator complex"/>
    <property type="evidence" value="ECO:0007669"/>
    <property type="project" value="InterPro"/>
</dbReference>
<dbReference type="Pfam" id="PF11571">
    <property type="entry name" value="Med27"/>
    <property type="match status" value="1"/>
</dbReference>
<dbReference type="InterPro" id="IPR021627">
    <property type="entry name" value="Mediator_Med27"/>
</dbReference>
<organism evidence="7 8">
    <name type="scientific">Penicillium argentinense</name>
    <dbReference type="NCBI Taxonomy" id="1131581"/>
    <lineage>
        <taxon>Eukaryota</taxon>
        <taxon>Fungi</taxon>
        <taxon>Dikarya</taxon>
        <taxon>Ascomycota</taxon>
        <taxon>Pezizomycotina</taxon>
        <taxon>Eurotiomycetes</taxon>
        <taxon>Eurotiomycetidae</taxon>
        <taxon>Eurotiales</taxon>
        <taxon>Aspergillaceae</taxon>
        <taxon>Penicillium</taxon>
    </lineage>
</organism>
<dbReference type="RefSeq" id="XP_056472565.1">
    <property type="nucleotide sequence ID" value="XM_056621759.1"/>
</dbReference>
<evidence type="ECO:0000256" key="6">
    <source>
        <dbReference type="SAM" id="MobiDB-lite"/>
    </source>
</evidence>
<protein>
    <submittedName>
        <fullName evidence="7">Uncharacterized protein</fullName>
    </submittedName>
</protein>
<dbReference type="EMBL" id="JAPQKI010000009">
    <property type="protein sequence ID" value="KAJ5090584.1"/>
    <property type="molecule type" value="Genomic_DNA"/>
</dbReference>
<evidence type="ECO:0000256" key="3">
    <source>
        <dbReference type="ARBA" id="ARBA00023015"/>
    </source>
</evidence>
<comment type="caution">
    <text evidence="7">The sequence shown here is derived from an EMBL/GenBank/DDBJ whole genome shotgun (WGS) entry which is preliminary data.</text>
</comment>
<dbReference type="OrthoDB" id="10254221at2759"/>
<reference evidence="7" key="1">
    <citation type="submission" date="2022-11" db="EMBL/GenBank/DDBJ databases">
        <authorList>
            <person name="Petersen C."/>
        </authorList>
    </citation>
    <scope>NUCLEOTIDE SEQUENCE</scope>
    <source>
        <strain evidence="7">IBT 30761</strain>
    </source>
</reference>
<dbReference type="AlphaFoldDB" id="A0A9W9K2C8"/>
<evidence type="ECO:0000313" key="8">
    <source>
        <dbReference type="Proteomes" id="UP001149074"/>
    </source>
</evidence>
<evidence type="ECO:0000256" key="4">
    <source>
        <dbReference type="ARBA" id="ARBA00023163"/>
    </source>
</evidence>
<evidence type="ECO:0000256" key="5">
    <source>
        <dbReference type="ARBA" id="ARBA00023242"/>
    </source>
</evidence>
<keyword evidence="4" id="KW-0804">Transcription</keyword>
<feature type="region of interest" description="Disordered" evidence="6">
    <location>
        <begin position="1"/>
        <end position="47"/>
    </location>
</feature>
<proteinExistence type="inferred from homology"/>
<dbReference type="Proteomes" id="UP001149074">
    <property type="component" value="Unassembled WGS sequence"/>
</dbReference>
<keyword evidence="3" id="KW-0805">Transcription regulation</keyword>
<reference evidence="7" key="2">
    <citation type="journal article" date="2023" name="IMA Fungus">
        <title>Comparative genomic study of the Penicillium genus elucidates a diverse pangenome and 15 lateral gene transfer events.</title>
        <authorList>
            <person name="Petersen C."/>
            <person name="Sorensen T."/>
            <person name="Nielsen M.R."/>
            <person name="Sondergaard T.E."/>
            <person name="Sorensen J.L."/>
            <person name="Fitzpatrick D.A."/>
            <person name="Frisvad J.C."/>
            <person name="Nielsen K.L."/>
        </authorList>
    </citation>
    <scope>NUCLEOTIDE SEQUENCE</scope>
    <source>
        <strain evidence="7">IBT 30761</strain>
    </source>
</reference>
<name>A0A9W9K2C8_9EURO</name>
<sequence length="333" mass="36950">MSAAPTSAPAQGIAPIGSMPKTEGITPVSNGQPVTQSDGNDGPQANWESELQLVSSLAKLQELERKLADEKQIHELRLFLPEGLLDPLLPGKPAPDSPAQLRTELDRVARDRITRIGKFQSEWRSIEMKPVWSQVESRIKEANGQLIQPSCMWEKDYDVILKGLVEKEKMKEVERGREKDQTERSNLQTSQGEWGLLSKSFLNGICLREEPLSLTAVLTKAGIVFLVKGVKESDTSGVPEWQVSSQAPAGRSLTKLEQAVQDCLNSRKKKWDLSFLLDMISSYADIKQTPCAKCNRLANDVAQLPAIRRFSSMQSSQNDQQIPKFDALHATCA</sequence>
<comment type="similarity">
    <text evidence="2">Belongs to the Mediator complex subunit 27 family.</text>
</comment>
<evidence type="ECO:0000256" key="1">
    <source>
        <dbReference type="ARBA" id="ARBA00004123"/>
    </source>
</evidence>
<keyword evidence="5" id="KW-0539">Nucleus</keyword>
<keyword evidence="8" id="KW-1185">Reference proteome</keyword>